<gene>
    <name evidence="2" type="ORF">EYF80_057757</name>
</gene>
<dbReference type="Proteomes" id="UP000314294">
    <property type="component" value="Unassembled WGS sequence"/>
</dbReference>
<proteinExistence type="predicted"/>
<dbReference type="EMBL" id="SRLO01002936">
    <property type="protein sequence ID" value="TNN32085.1"/>
    <property type="molecule type" value="Genomic_DNA"/>
</dbReference>
<feature type="region of interest" description="Disordered" evidence="1">
    <location>
        <begin position="36"/>
        <end position="72"/>
    </location>
</feature>
<comment type="caution">
    <text evidence="2">The sequence shown here is derived from an EMBL/GenBank/DDBJ whole genome shotgun (WGS) entry which is preliminary data.</text>
</comment>
<dbReference type="AlphaFoldDB" id="A0A4Z2ETA9"/>
<organism evidence="2 3">
    <name type="scientific">Liparis tanakae</name>
    <name type="common">Tanaka's snailfish</name>
    <dbReference type="NCBI Taxonomy" id="230148"/>
    <lineage>
        <taxon>Eukaryota</taxon>
        <taxon>Metazoa</taxon>
        <taxon>Chordata</taxon>
        <taxon>Craniata</taxon>
        <taxon>Vertebrata</taxon>
        <taxon>Euteleostomi</taxon>
        <taxon>Actinopterygii</taxon>
        <taxon>Neopterygii</taxon>
        <taxon>Teleostei</taxon>
        <taxon>Neoteleostei</taxon>
        <taxon>Acanthomorphata</taxon>
        <taxon>Eupercaria</taxon>
        <taxon>Perciformes</taxon>
        <taxon>Cottioidei</taxon>
        <taxon>Cottales</taxon>
        <taxon>Liparidae</taxon>
        <taxon>Liparis</taxon>
    </lineage>
</organism>
<sequence length="110" mass="11598">MFLHFASLTETFSTSPSLRPSAPVLLRPSAPVLPKTFSTSPSLRPSAPVLPKTFSTGDGGAQVAQRGGQSEAGAFQKHVAGGRVWDATVQTQREGKVLAVTQQLVPQVRS</sequence>
<reference evidence="2 3" key="1">
    <citation type="submission" date="2019-03" db="EMBL/GenBank/DDBJ databases">
        <title>First draft genome of Liparis tanakae, snailfish: a comprehensive survey of snailfish specific genes.</title>
        <authorList>
            <person name="Kim W."/>
            <person name="Song I."/>
            <person name="Jeong J.-H."/>
            <person name="Kim D."/>
            <person name="Kim S."/>
            <person name="Ryu S."/>
            <person name="Song J.Y."/>
            <person name="Lee S.K."/>
        </authorList>
    </citation>
    <scope>NUCLEOTIDE SEQUENCE [LARGE SCALE GENOMIC DNA]</scope>
    <source>
        <tissue evidence="2">Muscle</tissue>
    </source>
</reference>
<accession>A0A4Z2ETA9</accession>
<evidence type="ECO:0000313" key="3">
    <source>
        <dbReference type="Proteomes" id="UP000314294"/>
    </source>
</evidence>
<evidence type="ECO:0000313" key="2">
    <source>
        <dbReference type="EMBL" id="TNN32085.1"/>
    </source>
</evidence>
<evidence type="ECO:0000256" key="1">
    <source>
        <dbReference type="SAM" id="MobiDB-lite"/>
    </source>
</evidence>
<keyword evidence="3" id="KW-1185">Reference proteome</keyword>
<name>A0A4Z2ETA9_9TELE</name>
<protein>
    <submittedName>
        <fullName evidence="2">Uncharacterized protein</fullName>
    </submittedName>
</protein>